<name>A0A7J6UZI7_THATH</name>
<dbReference type="Gene3D" id="1.10.287.890">
    <property type="entry name" value="Crystal structure of tRNA isopentenylpyrophosphate transferase (bh2366) domain"/>
    <property type="match status" value="1"/>
</dbReference>
<dbReference type="AlphaFoldDB" id="A0A7J6UZI7"/>
<dbReference type="Pfam" id="PF01715">
    <property type="entry name" value="IPPT"/>
    <property type="match status" value="2"/>
</dbReference>
<evidence type="ECO:0000256" key="5">
    <source>
        <dbReference type="ARBA" id="ARBA00022840"/>
    </source>
</evidence>
<dbReference type="SUPFAM" id="SSF52540">
    <property type="entry name" value="P-loop containing nucleoside triphosphate hydrolases"/>
    <property type="match status" value="1"/>
</dbReference>
<dbReference type="GO" id="GO:0005739">
    <property type="term" value="C:mitochondrion"/>
    <property type="evidence" value="ECO:0007669"/>
    <property type="project" value="TreeGrafter"/>
</dbReference>
<dbReference type="GO" id="GO:0009691">
    <property type="term" value="P:cytokinin biosynthetic process"/>
    <property type="evidence" value="ECO:0007669"/>
    <property type="project" value="UniProtKB-KW"/>
</dbReference>
<keyword evidence="5" id="KW-0067">ATP-binding</keyword>
<organism evidence="6 7">
    <name type="scientific">Thalictrum thalictroides</name>
    <name type="common">Rue-anemone</name>
    <name type="synonym">Anemone thalictroides</name>
    <dbReference type="NCBI Taxonomy" id="46969"/>
    <lineage>
        <taxon>Eukaryota</taxon>
        <taxon>Viridiplantae</taxon>
        <taxon>Streptophyta</taxon>
        <taxon>Embryophyta</taxon>
        <taxon>Tracheophyta</taxon>
        <taxon>Spermatophyta</taxon>
        <taxon>Magnoliopsida</taxon>
        <taxon>Ranunculales</taxon>
        <taxon>Ranunculaceae</taxon>
        <taxon>Thalictroideae</taxon>
        <taxon>Thalictrum</taxon>
    </lineage>
</organism>
<dbReference type="PANTHER" id="PTHR11088:SF86">
    <property type="entry name" value="ADENYLATE ISOPENTENYLTRANSFERASE 4-RELATED"/>
    <property type="match status" value="1"/>
</dbReference>
<accession>A0A7J6UZI7</accession>
<dbReference type="Gene3D" id="3.40.50.300">
    <property type="entry name" value="P-loop containing nucleotide triphosphate hydrolases"/>
    <property type="match status" value="1"/>
</dbReference>
<keyword evidence="4" id="KW-0547">Nucleotide-binding</keyword>
<keyword evidence="7" id="KW-1185">Reference proteome</keyword>
<dbReference type="GO" id="GO:0005524">
    <property type="term" value="F:ATP binding"/>
    <property type="evidence" value="ECO:0007669"/>
    <property type="project" value="UniProtKB-KW"/>
</dbReference>
<evidence type="ECO:0000256" key="4">
    <source>
        <dbReference type="ARBA" id="ARBA00022741"/>
    </source>
</evidence>
<dbReference type="Proteomes" id="UP000554482">
    <property type="component" value="Unassembled WGS sequence"/>
</dbReference>
<evidence type="ECO:0000256" key="2">
    <source>
        <dbReference type="ARBA" id="ARBA00022679"/>
    </source>
</evidence>
<evidence type="ECO:0000313" key="6">
    <source>
        <dbReference type="EMBL" id="KAF5177848.1"/>
    </source>
</evidence>
<proteinExistence type="inferred from homology"/>
<comment type="caution">
    <text evidence="6">The sequence shown here is derived from an EMBL/GenBank/DDBJ whole genome shotgun (WGS) entry which is preliminary data.</text>
</comment>
<evidence type="ECO:0000313" key="7">
    <source>
        <dbReference type="Proteomes" id="UP000554482"/>
    </source>
</evidence>
<comment type="similarity">
    <text evidence="1">Belongs to the IPP transferase family.</text>
</comment>
<dbReference type="GO" id="GO:0006400">
    <property type="term" value="P:tRNA modification"/>
    <property type="evidence" value="ECO:0007669"/>
    <property type="project" value="TreeGrafter"/>
</dbReference>
<dbReference type="PANTHER" id="PTHR11088">
    <property type="entry name" value="TRNA DIMETHYLALLYLTRANSFERASE"/>
    <property type="match status" value="1"/>
</dbReference>
<dbReference type="GO" id="GO:0052381">
    <property type="term" value="F:tRNA dimethylallyltransferase activity"/>
    <property type="evidence" value="ECO:0007669"/>
    <property type="project" value="TreeGrafter"/>
</dbReference>
<reference evidence="6 7" key="1">
    <citation type="submission" date="2020-06" db="EMBL/GenBank/DDBJ databases">
        <title>Transcriptomic and genomic resources for Thalictrum thalictroides and T. hernandezii: Facilitating candidate gene discovery in an emerging model plant lineage.</title>
        <authorList>
            <person name="Arias T."/>
            <person name="Riano-Pachon D.M."/>
            <person name="Di Stilio V.S."/>
        </authorList>
    </citation>
    <scope>NUCLEOTIDE SEQUENCE [LARGE SCALE GENOMIC DNA]</scope>
    <source>
        <strain evidence="7">cv. WT478/WT964</strain>
        <tissue evidence="6">Leaves</tissue>
    </source>
</reference>
<sequence length="282" mass="31881">MGATGTGKSRLSIDLATRFFSSEIINSDKIQLYRGLDITTNKIPLQDRLGVPHHLLGVFDSDLIEELTPSQYRLHASSIIEDILGRNKLPLIVGGSNSLIHALVSDRFDPNSDVFNDVDSILSSELRYDCCFLWVDVGIEVLYEYLLRRVDDMFDSGMFEELVEFFESEAESGPIQQFGIKKAIGIPEFEDFFRSGGGGDDTVDTQLKERAIQAIKYNTCELAKRQIEKIQRLRSAGWDLRRLIATEAFRAVLLSDSDMSSEIWEKNVVEPSVKIVKTFLEE</sequence>
<keyword evidence="3" id="KW-0203">Cytokinin biosynthesis</keyword>
<dbReference type="InterPro" id="IPR027417">
    <property type="entry name" value="P-loop_NTPase"/>
</dbReference>
<dbReference type="GO" id="GO:0009824">
    <property type="term" value="F:AMP dimethylallyltransferase activity"/>
    <property type="evidence" value="ECO:0007669"/>
    <property type="project" value="TreeGrafter"/>
</dbReference>
<protein>
    <submittedName>
        <fullName evidence="6">tRNA dimethylallyltransferase</fullName>
    </submittedName>
</protein>
<evidence type="ECO:0000256" key="1">
    <source>
        <dbReference type="ARBA" id="ARBA00005842"/>
    </source>
</evidence>
<dbReference type="OrthoDB" id="775260at2759"/>
<dbReference type="EMBL" id="JABWDY010040836">
    <property type="protein sequence ID" value="KAF5177848.1"/>
    <property type="molecule type" value="Genomic_DNA"/>
</dbReference>
<dbReference type="InterPro" id="IPR039657">
    <property type="entry name" value="Dimethylallyltransferase"/>
</dbReference>
<evidence type="ECO:0000256" key="3">
    <source>
        <dbReference type="ARBA" id="ARBA00022712"/>
    </source>
</evidence>
<keyword evidence="2 6" id="KW-0808">Transferase</keyword>
<gene>
    <name evidence="6" type="ORF">FRX31_032565</name>
</gene>